<dbReference type="RefSeq" id="WP_091471561.1">
    <property type="nucleotide sequence ID" value="NZ_FNFX01000003.1"/>
</dbReference>
<organism evidence="8 9">
    <name type="scientific">Methylophilus rhizosphaerae</name>
    <dbReference type="NCBI Taxonomy" id="492660"/>
    <lineage>
        <taxon>Bacteria</taxon>
        <taxon>Pseudomonadati</taxon>
        <taxon>Pseudomonadota</taxon>
        <taxon>Betaproteobacteria</taxon>
        <taxon>Nitrosomonadales</taxon>
        <taxon>Methylophilaceae</taxon>
        <taxon>Methylophilus</taxon>
    </lineage>
</organism>
<feature type="transmembrane region" description="Helical" evidence="6">
    <location>
        <begin position="42"/>
        <end position="64"/>
    </location>
</feature>
<feature type="compositionally biased region" description="Polar residues" evidence="5">
    <location>
        <begin position="326"/>
        <end position="340"/>
    </location>
</feature>
<keyword evidence="2 6" id="KW-0812">Transmembrane</keyword>
<dbReference type="InterPro" id="IPR007688">
    <property type="entry name" value="Conjugal_tfr_TrbL/VirB6"/>
</dbReference>
<feature type="signal peptide" evidence="7">
    <location>
        <begin position="1"/>
        <end position="18"/>
    </location>
</feature>
<feature type="transmembrane region" description="Helical" evidence="6">
    <location>
        <begin position="149"/>
        <end position="172"/>
    </location>
</feature>
<name>A0A1G9CMS6_9PROT</name>
<feature type="region of interest" description="Disordered" evidence="5">
    <location>
        <begin position="326"/>
        <end position="432"/>
    </location>
</feature>
<gene>
    <name evidence="8" type="ORF">SAMN05192566_1530</name>
</gene>
<evidence type="ECO:0000256" key="1">
    <source>
        <dbReference type="ARBA" id="ARBA00004141"/>
    </source>
</evidence>
<feature type="transmembrane region" description="Helical" evidence="6">
    <location>
        <begin position="85"/>
        <end position="105"/>
    </location>
</feature>
<dbReference type="GO" id="GO:0030255">
    <property type="term" value="P:protein secretion by the type IV secretion system"/>
    <property type="evidence" value="ECO:0007669"/>
    <property type="project" value="InterPro"/>
</dbReference>
<evidence type="ECO:0000256" key="4">
    <source>
        <dbReference type="ARBA" id="ARBA00023136"/>
    </source>
</evidence>
<comment type="subcellular location">
    <subcellularLocation>
        <location evidence="1">Membrane</location>
        <topology evidence="1">Multi-pass membrane protein</topology>
    </subcellularLocation>
</comment>
<proteinExistence type="predicted"/>
<feature type="transmembrane region" description="Helical" evidence="6">
    <location>
        <begin position="207"/>
        <end position="230"/>
    </location>
</feature>
<dbReference type="InterPro" id="IPR014150">
    <property type="entry name" value="Conjugal_tfr_TrbL"/>
</dbReference>
<feature type="compositionally biased region" description="Polar residues" evidence="5">
    <location>
        <begin position="371"/>
        <end position="403"/>
    </location>
</feature>
<protein>
    <submittedName>
        <fullName evidence="8">Type IV secretion system protein TrbL</fullName>
    </submittedName>
</protein>
<dbReference type="AlphaFoldDB" id="A0A1G9CMS6"/>
<sequence>MRLIVYFLIFGFSSALFAAEPAGVLSTIENSYKPLKGVWHAAIIPFAYSLFWKLVLLDVIVSTFKLALERKEVGDYMAWFSRKMLTVGFFYSVMKFSDTWIPYIIQSFTLIGQKASGYMDASPDGIVAYGVDMAMNMLAVLGKLGLGDVAILFLPIGFFAILIFIAFCVVAGQLLVTLIESYIVVGAGVIMLGFSGSQWTSDMATAYLKYAVGTGVKLMMTYLIIGAGIIVFQNMSIDVDNLLKSCAVACAQSLIFVFLAWNISSMASAMLSGSPSSTLGGLIGAATTATAAVVATATFATQATKTGASAAKDLASGTTDLARNFGFNRSNSLTEGSKNSVPVPDPTGPAPTGDKGNSNRSESPAGDANRASISGEGNRTSNAIDRFAAQQQQNKASSGSSMSDKIRDLNKYVPQDQANIQVQGINLSHGKD</sequence>
<dbReference type="NCBIfam" id="TIGR02783">
    <property type="entry name" value="TrbL_P"/>
    <property type="match status" value="1"/>
</dbReference>
<dbReference type="GO" id="GO:0016020">
    <property type="term" value="C:membrane"/>
    <property type="evidence" value="ECO:0007669"/>
    <property type="project" value="UniProtKB-SubCell"/>
</dbReference>
<keyword evidence="9" id="KW-1185">Reference proteome</keyword>
<reference evidence="9" key="1">
    <citation type="submission" date="2016-10" db="EMBL/GenBank/DDBJ databases">
        <authorList>
            <person name="Varghese N."/>
            <person name="Submissions S."/>
        </authorList>
    </citation>
    <scope>NUCLEOTIDE SEQUENCE [LARGE SCALE GENOMIC DNA]</scope>
    <source>
        <strain evidence="9">CBMB127</strain>
    </source>
</reference>
<feature type="transmembrane region" description="Helical" evidence="6">
    <location>
        <begin position="242"/>
        <end position="261"/>
    </location>
</feature>
<feature type="transmembrane region" description="Helical" evidence="6">
    <location>
        <begin position="178"/>
        <end position="195"/>
    </location>
</feature>
<evidence type="ECO:0000313" key="9">
    <source>
        <dbReference type="Proteomes" id="UP000198629"/>
    </source>
</evidence>
<evidence type="ECO:0000256" key="7">
    <source>
        <dbReference type="SAM" id="SignalP"/>
    </source>
</evidence>
<accession>A0A1G9CMS6</accession>
<evidence type="ECO:0000256" key="3">
    <source>
        <dbReference type="ARBA" id="ARBA00022989"/>
    </source>
</evidence>
<keyword evidence="4 6" id="KW-0472">Membrane</keyword>
<dbReference type="Proteomes" id="UP000198629">
    <property type="component" value="Unassembled WGS sequence"/>
</dbReference>
<evidence type="ECO:0000256" key="5">
    <source>
        <dbReference type="SAM" id="MobiDB-lite"/>
    </source>
</evidence>
<feature type="chain" id="PRO_5011609431" evidence="7">
    <location>
        <begin position="19"/>
        <end position="432"/>
    </location>
</feature>
<evidence type="ECO:0000256" key="6">
    <source>
        <dbReference type="SAM" id="Phobius"/>
    </source>
</evidence>
<dbReference type="EMBL" id="FNFX01000003">
    <property type="protein sequence ID" value="SDK52764.1"/>
    <property type="molecule type" value="Genomic_DNA"/>
</dbReference>
<evidence type="ECO:0000256" key="2">
    <source>
        <dbReference type="ARBA" id="ARBA00022692"/>
    </source>
</evidence>
<keyword evidence="7" id="KW-0732">Signal</keyword>
<feature type="compositionally biased region" description="Polar residues" evidence="5">
    <location>
        <begin position="416"/>
        <end position="426"/>
    </location>
</feature>
<dbReference type="STRING" id="492660.SAMN05192566_1530"/>
<dbReference type="OrthoDB" id="8525003at2"/>
<dbReference type="Pfam" id="PF04610">
    <property type="entry name" value="TrbL"/>
    <property type="match status" value="1"/>
</dbReference>
<keyword evidence="3 6" id="KW-1133">Transmembrane helix</keyword>
<evidence type="ECO:0000313" key="8">
    <source>
        <dbReference type="EMBL" id="SDK52764.1"/>
    </source>
</evidence>